<sequence length="98" mass="11146">MAAIIIILTGVLSVAACYNFGVSLMVHNNYKQEAFKLAQETMVSLRKKEKIEKSDLLHGRFHIRCEKMAVGFNPNNNLLFVEVYLEETQPLVNLVGYE</sequence>
<protein>
    <submittedName>
        <fullName evidence="1">Uncharacterized protein</fullName>
    </submittedName>
</protein>
<proteinExistence type="predicted"/>
<dbReference type="AlphaFoldDB" id="A0A644VCN4"/>
<evidence type="ECO:0000313" key="1">
    <source>
        <dbReference type="EMBL" id="MPL88462.1"/>
    </source>
</evidence>
<accession>A0A644VCN4</accession>
<reference evidence="1" key="1">
    <citation type="submission" date="2019-08" db="EMBL/GenBank/DDBJ databases">
        <authorList>
            <person name="Kucharzyk K."/>
            <person name="Murdoch R.W."/>
            <person name="Higgins S."/>
            <person name="Loffler F."/>
        </authorList>
    </citation>
    <scope>NUCLEOTIDE SEQUENCE</scope>
</reference>
<gene>
    <name evidence="1" type="ORF">SDC9_34485</name>
</gene>
<name>A0A644VCN4_9ZZZZ</name>
<dbReference type="EMBL" id="VSSQ01000258">
    <property type="protein sequence ID" value="MPL88462.1"/>
    <property type="molecule type" value="Genomic_DNA"/>
</dbReference>
<organism evidence="1">
    <name type="scientific">bioreactor metagenome</name>
    <dbReference type="NCBI Taxonomy" id="1076179"/>
    <lineage>
        <taxon>unclassified sequences</taxon>
        <taxon>metagenomes</taxon>
        <taxon>ecological metagenomes</taxon>
    </lineage>
</organism>
<comment type="caution">
    <text evidence="1">The sequence shown here is derived from an EMBL/GenBank/DDBJ whole genome shotgun (WGS) entry which is preliminary data.</text>
</comment>